<keyword evidence="4 6" id="KW-1133">Transmembrane helix</keyword>
<dbReference type="PANTHER" id="PTHR30213:SF0">
    <property type="entry name" value="UPF0761 MEMBRANE PROTEIN YIHY"/>
    <property type="match status" value="1"/>
</dbReference>
<feature type="transmembrane region" description="Helical" evidence="6">
    <location>
        <begin position="237"/>
        <end position="260"/>
    </location>
</feature>
<dbReference type="GO" id="GO:0005886">
    <property type="term" value="C:plasma membrane"/>
    <property type="evidence" value="ECO:0007669"/>
    <property type="project" value="UniProtKB-SubCell"/>
</dbReference>
<comment type="subcellular location">
    <subcellularLocation>
        <location evidence="1">Cell membrane</location>
        <topology evidence="1">Multi-pass membrane protein</topology>
    </subcellularLocation>
</comment>
<evidence type="ECO:0000256" key="3">
    <source>
        <dbReference type="ARBA" id="ARBA00022692"/>
    </source>
</evidence>
<proteinExistence type="predicted"/>
<feature type="transmembrane region" description="Helical" evidence="6">
    <location>
        <begin position="176"/>
        <end position="194"/>
    </location>
</feature>
<protein>
    <submittedName>
        <fullName evidence="7">YihY/virulence factor BrkB family protein</fullName>
    </submittedName>
</protein>
<evidence type="ECO:0000256" key="4">
    <source>
        <dbReference type="ARBA" id="ARBA00022989"/>
    </source>
</evidence>
<feature type="transmembrane region" description="Helical" evidence="6">
    <location>
        <begin position="206"/>
        <end position="225"/>
    </location>
</feature>
<dbReference type="AlphaFoldDB" id="A0A9D1LZA8"/>
<name>A0A9D1LZA8_9FIRM</name>
<sequence>MKNKFLLLFIEVKEFIDIFFGYKVMRAAAAISYYLTLSFFPFLICLNWLIATIGIDMGTIVSLTEGFIPQPAMDSLNQYLEYIVNQQSPILLITGITFLVTSASAAFRNLVTIMGEIHGKQRFNGIIKYILSFAGSTLFLFAIYFFMLISVIAKSIISIIDQWLNTNLSILFQFEWMHSFLILIFLTVMLYALYRTYNIKGRAFKALIFSSVGAAFLLVVVSYVFSEIMKFSAKYSLVYGSLTSVICLMMWIFICANIIIGGSVLGRVIGYHCEDESEEEKKYENARKKKKLKKK</sequence>
<dbReference type="Proteomes" id="UP000824118">
    <property type="component" value="Unassembled WGS sequence"/>
</dbReference>
<dbReference type="InterPro" id="IPR017039">
    <property type="entry name" value="Virul_fac_BrkB"/>
</dbReference>
<keyword evidence="5 6" id="KW-0472">Membrane</keyword>
<comment type="caution">
    <text evidence="7">The sequence shown here is derived from an EMBL/GenBank/DDBJ whole genome shotgun (WGS) entry which is preliminary data.</text>
</comment>
<dbReference type="Pfam" id="PF03631">
    <property type="entry name" value="Virul_fac_BrkB"/>
    <property type="match status" value="1"/>
</dbReference>
<evidence type="ECO:0000256" key="6">
    <source>
        <dbReference type="SAM" id="Phobius"/>
    </source>
</evidence>
<organism evidence="7 8">
    <name type="scientific">Candidatus Limousia pullorum</name>
    <dbReference type="NCBI Taxonomy" id="2840860"/>
    <lineage>
        <taxon>Bacteria</taxon>
        <taxon>Bacillati</taxon>
        <taxon>Bacillota</taxon>
        <taxon>Clostridia</taxon>
        <taxon>Eubacteriales</taxon>
        <taxon>Oscillospiraceae</taxon>
        <taxon>Oscillospiraceae incertae sedis</taxon>
        <taxon>Candidatus Limousia</taxon>
    </lineage>
</organism>
<evidence type="ECO:0000313" key="7">
    <source>
        <dbReference type="EMBL" id="HIU50923.1"/>
    </source>
</evidence>
<feature type="transmembrane region" description="Helical" evidence="6">
    <location>
        <begin position="129"/>
        <end position="156"/>
    </location>
</feature>
<dbReference type="EMBL" id="DVNG01000118">
    <property type="protein sequence ID" value="HIU50923.1"/>
    <property type="molecule type" value="Genomic_DNA"/>
</dbReference>
<dbReference type="PIRSF" id="PIRSF035875">
    <property type="entry name" value="RNase_BN"/>
    <property type="match status" value="1"/>
</dbReference>
<evidence type="ECO:0000313" key="8">
    <source>
        <dbReference type="Proteomes" id="UP000824118"/>
    </source>
</evidence>
<dbReference type="PANTHER" id="PTHR30213">
    <property type="entry name" value="INNER MEMBRANE PROTEIN YHJD"/>
    <property type="match status" value="1"/>
</dbReference>
<reference evidence="7" key="1">
    <citation type="submission" date="2020-10" db="EMBL/GenBank/DDBJ databases">
        <authorList>
            <person name="Gilroy R."/>
        </authorList>
    </citation>
    <scope>NUCLEOTIDE SEQUENCE</scope>
    <source>
        <strain evidence="7">ChiGjej1B1-1684</strain>
    </source>
</reference>
<evidence type="ECO:0000256" key="2">
    <source>
        <dbReference type="ARBA" id="ARBA00022475"/>
    </source>
</evidence>
<evidence type="ECO:0000256" key="1">
    <source>
        <dbReference type="ARBA" id="ARBA00004651"/>
    </source>
</evidence>
<reference evidence="7" key="2">
    <citation type="journal article" date="2021" name="PeerJ">
        <title>Extensive microbial diversity within the chicken gut microbiome revealed by metagenomics and culture.</title>
        <authorList>
            <person name="Gilroy R."/>
            <person name="Ravi A."/>
            <person name="Getino M."/>
            <person name="Pursley I."/>
            <person name="Horton D.L."/>
            <person name="Alikhan N.F."/>
            <person name="Baker D."/>
            <person name="Gharbi K."/>
            <person name="Hall N."/>
            <person name="Watson M."/>
            <person name="Adriaenssens E.M."/>
            <person name="Foster-Nyarko E."/>
            <person name="Jarju S."/>
            <person name="Secka A."/>
            <person name="Antonio M."/>
            <person name="Oren A."/>
            <person name="Chaudhuri R.R."/>
            <person name="La Ragione R."/>
            <person name="Hildebrand F."/>
            <person name="Pallen M.J."/>
        </authorList>
    </citation>
    <scope>NUCLEOTIDE SEQUENCE</scope>
    <source>
        <strain evidence="7">ChiGjej1B1-1684</strain>
    </source>
</reference>
<accession>A0A9D1LZA8</accession>
<keyword evidence="3 6" id="KW-0812">Transmembrane</keyword>
<feature type="transmembrane region" description="Helical" evidence="6">
    <location>
        <begin position="90"/>
        <end position="108"/>
    </location>
</feature>
<evidence type="ECO:0000256" key="5">
    <source>
        <dbReference type="ARBA" id="ARBA00023136"/>
    </source>
</evidence>
<keyword evidence="2" id="KW-1003">Cell membrane</keyword>
<feature type="transmembrane region" description="Helical" evidence="6">
    <location>
        <begin position="33"/>
        <end position="55"/>
    </location>
</feature>
<gene>
    <name evidence="7" type="ORF">IAD22_07920</name>
</gene>